<evidence type="ECO:0000313" key="3">
    <source>
        <dbReference type="Proteomes" id="UP001152798"/>
    </source>
</evidence>
<sequence>MHYRISEASHVRHGGRRRWKTCPALKSIKVIRLVPGAANQIIHSGFLGLFLLSSVLFIHRGVPLASYIV</sequence>
<dbReference type="EMBL" id="OV725077">
    <property type="protein sequence ID" value="CAH1392206.1"/>
    <property type="molecule type" value="Genomic_DNA"/>
</dbReference>
<gene>
    <name evidence="2" type="ORF">NEZAVI_LOCUS3069</name>
</gene>
<dbReference type="Proteomes" id="UP001152798">
    <property type="component" value="Chromosome 1"/>
</dbReference>
<feature type="transmembrane region" description="Helical" evidence="1">
    <location>
        <begin position="41"/>
        <end position="58"/>
    </location>
</feature>
<dbReference type="AlphaFoldDB" id="A0A9P0H234"/>
<proteinExistence type="predicted"/>
<name>A0A9P0H234_NEZVI</name>
<evidence type="ECO:0000313" key="2">
    <source>
        <dbReference type="EMBL" id="CAH1392206.1"/>
    </source>
</evidence>
<keyword evidence="1" id="KW-1133">Transmembrane helix</keyword>
<organism evidence="2 3">
    <name type="scientific">Nezara viridula</name>
    <name type="common">Southern green stink bug</name>
    <name type="synonym">Cimex viridulus</name>
    <dbReference type="NCBI Taxonomy" id="85310"/>
    <lineage>
        <taxon>Eukaryota</taxon>
        <taxon>Metazoa</taxon>
        <taxon>Ecdysozoa</taxon>
        <taxon>Arthropoda</taxon>
        <taxon>Hexapoda</taxon>
        <taxon>Insecta</taxon>
        <taxon>Pterygota</taxon>
        <taxon>Neoptera</taxon>
        <taxon>Paraneoptera</taxon>
        <taxon>Hemiptera</taxon>
        <taxon>Heteroptera</taxon>
        <taxon>Panheteroptera</taxon>
        <taxon>Pentatomomorpha</taxon>
        <taxon>Pentatomoidea</taxon>
        <taxon>Pentatomidae</taxon>
        <taxon>Pentatominae</taxon>
        <taxon>Nezara</taxon>
    </lineage>
</organism>
<evidence type="ECO:0000256" key="1">
    <source>
        <dbReference type="SAM" id="Phobius"/>
    </source>
</evidence>
<reference evidence="2" key="1">
    <citation type="submission" date="2022-01" db="EMBL/GenBank/DDBJ databases">
        <authorList>
            <person name="King R."/>
        </authorList>
    </citation>
    <scope>NUCLEOTIDE SEQUENCE</scope>
</reference>
<accession>A0A9P0H234</accession>
<keyword evidence="1" id="KW-0472">Membrane</keyword>
<protein>
    <submittedName>
        <fullName evidence="2">Uncharacterized protein</fullName>
    </submittedName>
</protein>
<keyword evidence="3" id="KW-1185">Reference proteome</keyword>
<keyword evidence="1" id="KW-0812">Transmembrane</keyword>